<dbReference type="Pfam" id="PF13456">
    <property type="entry name" value="RVT_3"/>
    <property type="match status" value="1"/>
</dbReference>
<reference evidence="3" key="1">
    <citation type="submission" date="2018-02" db="EMBL/GenBank/DDBJ databases">
        <authorList>
            <person name="Cohen D.B."/>
            <person name="Kent A.D."/>
        </authorList>
    </citation>
    <scope>NUCLEOTIDE SEQUENCE</scope>
</reference>
<name>A0A2N9HG27_FAGSY</name>
<dbReference type="GO" id="GO:0004523">
    <property type="term" value="F:RNA-DNA hybrid ribonuclease activity"/>
    <property type="evidence" value="ECO:0007669"/>
    <property type="project" value="InterPro"/>
</dbReference>
<dbReference type="InterPro" id="IPR002156">
    <property type="entry name" value="RNaseH_domain"/>
</dbReference>
<feature type="domain" description="RNase H type-1" evidence="1">
    <location>
        <begin position="72"/>
        <end position="158"/>
    </location>
</feature>
<dbReference type="GO" id="GO:0003676">
    <property type="term" value="F:nucleic acid binding"/>
    <property type="evidence" value="ECO:0007669"/>
    <property type="project" value="InterPro"/>
</dbReference>
<protein>
    <recommendedName>
        <fullName evidence="1">RNase H type-1 domain-containing protein</fullName>
    </recommendedName>
</protein>
<gene>
    <name evidence="2" type="ORF">FSB_LOCUS38454</name>
    <name evidence="3" type="ORF">FSB_LOCUS41148</name>
</gene>
<dbReference type="EMBL" id="OIVN01003740">
    <property type="protein sequence ID" value="SPD13266.1"/>
    <property type="molecule type" value="Genomic_DNA"/>
</dbReference>
<accession>A0A2N9HG27</accession>
<sequence length="251" mass="27171">MDQRFHLGFMQIWPAREREKSFAGGLWETADPVMRFGGGGGGVSKDINFEVLSGLTNSLLAAKKPDERMVPCDDKLQLQATVVLAAVKFAFDVGFRSLDVDMSFSELYHLLQSEGPCLASIGSLVDDILLIRNSCNGCKFSLIKSSCNKAASALATEALSSATSQSPDTRMVAAINALQSHGFAAELVRAAVQDPLNVVRDREMRKYLQAAAVNAAFSVHFTTLGWPNKWISLCRSTLRPEGVLNIAIGNS</sequence>
<evidence type="ECO:0000313" key="3">
    <source>
        <dbReference type="EMBL" id="SPD13266.1"/>
    </source>
</evidence>
<dbReference type="EMBL" id="OIVN01003339">
    <property type="protein sequence ID" value="SPD10572.1"/>
    <property type="molecule type" value="Genomic_DNA"/>
</dbReference>
<dbReference type="AlphaFoldDB" id="A0A2N9HG27"/>
<proteinExistence type="predicted"/>
<evidence type="ECO:0000259" key="1">
    <source>
        <dbReference type="Pfam" id="PF13456"/>
    </source>
</evidence>
<organism evidence="3">
    <name type="scientific">Fagus sylvatica</name>
    <name type="common">Beechnut</name>
    <dbReference type="NCBI Taxonomy" id="28930"/>
    <lineage>
        <taxon>Eukaryota</taxon>
        <taxon>Viridiplantae</taxon>
        <taxon>Streptophyta</taxon>
        <taxon>Embryophyta</taxon>
        <taxon>Tracheophyta</taxon>
        <taxon>Spermatophyta</taxon>
        <taxon>Magnoliopsida</taxon>
        <taxon>eudicotyledons</taxon>
        <taxon>Gunneridae</taxon>
        <taxon>Pentapetalae</taxon>
        <taxon>rosids</taxon>
        <taxon>fabids</taxon>
        <taxon>Fagales</taxon>
        <taxon>Fagaceae</taxon>
        <taxon>Fagus</taxon>
    </lineage>
</organism>
<evidence type="ECO:0000313" key="2">
    <source>
        <dbReference type="EMBL" id="SPD10572.1"/>
    </source>
</evidence>